<dbReference type="GO" id="GO:0008270">
    <property type="term" value="F:zinc ion binding"/>
    <property type="evidence" value="ECO:0007669"/>
    <property type="project" value="UniProtKB-KW"/>
</dbReference>
<comment type="caution">
    <text evidence="7">The sequence shown here is derived from an EMBL/GenBank/DDBJ whole genome shotgun (WGS) entry which is preliminary data.</text>
</comment>
<evidence type="ECO:0000313" key="7">
    <source>
        <dbReference type="EMBL" id="KAK2187690.1"/>
    </source>
</evidence>
<proteinExistence type="predicted"/>
<feature type="domain" description="RING-type" evidence="6">
    <location>
        <begin position="697"/>
        <end position="739"/>
    </location>
</feature>
<evidence type="ECO:0000256" key="3">
    <source>
        <dbReference type="PROSITE-ProRule" id="PRU00175"/>
    </source>
</evidence>
<gene>
    <name evidence="7" type="ORF">NP493_157g04013</name>
</gene>
<dbReference type="CDD" id="cd16473">
    <property type="entry name" value="RING-H2_RNF103"/>
    <property type="match status" value="1"/>
</dbReference>
<feature type="transmembrane region" description="Helical" evidence="5">
    <location>
        <begin position="431"/>
        <end position="450"/>
    </location>
</feature>
<feature type="compositionally biased region" description="Basic and acidic residues" evidence="4">
    <location>
        <begin position="659"/>
        <end position="668"/>
    </location>
</feature>
<feature type="transmembrane region" description="Helical" evidence="5">
    <location>
        <begin position="337"/>
        <end position="362"/>
    </location>
</feature>
<evidence type="ECO:0000256" key="4">
    <source>
        <dbReference type="SAM" id="MobiDB-lite"/>
    </source>
</evidence>
<dbReference type="InterPro" id="IPR042494">
    <property type="entry name" value="RNF103"/>
</dbReference>
<evidence type="ECO:0000313" key="8">
    <source>
        <dbReference type="Proteomes" id="UP001209878"/>
    </source>
</evidence>
<sequence>MQGTMWWKLVLLTLYLAMLFILSRILEAVAYYEGRVASHLIDPVSLGVRKLKLLLDKRGVSYAGVVEKPEMTDLVETSGEVSEGEIIAVTLTSRSARVSSTNFTCGDHFYEEVEDTKDSVWVVQVVPHARRMFMQPKDWATLVEKVSHFGVRTGIFDCSLDNRLCDHKAWYSSRLVLALPRGHKAKDSVVLHSYMGSTGVPAVFDWVNKNLASRIQEINTFEELVTNWFHFSDKDDDDDTDTQTKLRVVLFTQMSIPAMFFSVLSVKFTGRAKFGMVNTKRGTGRGIAKKLNIGRAPRYQIITPESNYTYGSHSGEYLNSDSMALFLRSVYPEVNDMFLLSLVVINAACVFDLCIVHGSILRRLGTLLWDIGKWNCLLIVLWLPVLAVLQLPYMHLLLSSILKLLRISSLTTAASWVRADWLWYSAVSSKLLIGTFATFLCVVAVLHWLYATPDANDGDASSHMSSSQWWNLQLDSVTSYLFRPMSSLTPAIGVPPLDLEVGMELLIERMAVPNFWLRPMISMDYIKDLPVWKYTGPSIDSDPGSDANSDIDKVDSDGECSAMSMTSGAAWQQGKDKPRKPLMFVCEKCRALQNSVESLSKSQEQLDAERMESESACAKFLMDSDYKCTCQQDDCSGGGGGGGGGGSDGSEHNHRRSPKKDPCKDPRSRCSNYDNGGNLSPRDEYVAPPGMLANTECAICLENYRYGVILCGLPCGHTFHEQCIMGWITRDNHCCPVCRWPAYRAKPCLLHQHSE</sequence>
<organism evidence="7 8">
    <name type="scientific">Ridgeia piscesae</name>
    <name type="common">Tubeworm</name>
    <dbReference type="NCBI Taxonomy" id="27915"/>
    <lineage>
        <taxon>Eukaryota</taxon>
        <taxon>Metazoa</taxon>
        <taxon>Spiralia</taxon>
        <taxon>Lophotrochozoa</taxon>
        <taxon>Annelida</taxon>
        <taxon>Polychaeta</taxon>
        <taxon>Sedentaria</taxon>
        <taxon>Canalipalpata</taxon>
        <taxon>Sabellida</taxon>
        <taxon>Siboglinidae</taxon>
        <taxon>Ridgeia</taxon>
    </lineage>
</organism>
<protein>
    <recommendedName>
        <fullName evidence="6">RING-type domain-containing protein</fullName>
    </recommendedName>
</protein>
<keyword evidence="8" id="KW-1185">Reference proteome</keyword>
<dbReference type="GO" id="GO:0005783">
    <property type="term" value="C:endoplasmic reticulum"/>
    <property type="evidence" value="ECO:0007669"/>
    <property type="project" value="TreeGrafter"/>
</dbReference>
<dbReference type="PANTHER" id="PTHR15302:SF0">
    <property type="entry name" value="E3 UBIQUITIN-PROTEIN LIGASE RNF103"/>
    <property type="match status" value="1"/>
</dbReference>
<name>A0AAD9P3Y3_RIDPI</name>
<dbReference type="GO" id="GO:0004842">
    <property type="term" value="F:ubiquitin-protein transferase activity"/>
    <property type="evidence" value="ECO:0007669"/>
    <property type="project" value="InterPro"/>
</dbReference>
<evidence type="ECO:0000256" key="1">
    <source>
        <dbReference type="ARBA" id="ARBA00022771"/>
    </source>
</evidence>
<keyword evidence="1 3" id="KW-0863">Zinc-finger</keyword>
<evidence type="ECO:0000259" key="6">
    <source>
        <dbReference type="PROSITE" id="PS50089"/>
    </source>
</evidence>
<dbReference type="GO" id="GO:0016567">
    <property type="term" value="P:protein ubiquitination"/>
    <property type="evidence" value="ECO:0007669"/>
    <property type="project" value="InterPro"/>
</dbReference>
<keyword evidence="5" id="KW-0812">Transmembrane</keyword>
<dbReference type="GO" id="GO:0036503">
    <property type="term" value="P:ERAD pathway"/>
    <property type="evidence" value="ECO:0007669"/>
    <property type="project" value="TreeGrafter"/>
</dbReference>
<reference evidence="7" key="1">
    <citation type="journal article" date="2023" name="Mol. Biol. Evol.">
        <title>Third-Generation Sequencing Reveals the Adaptive Role of the Epigenome in Three Deep-Sea Polychaetes.</title>
        <authorList>
            <person name="Perez M."/>
            <person name="Aroh O."/>
            <person name="Sun Y."/>
            <person name="Lan Y."/>
            <person name="Juniper S.K."/>
            <person name="Young C.R."/>
            <person name="Angers B."/>
            <person name="Qian P.Y."/>
        </authorList>
    </citation>
    <scope>NUCLEOTIDE SEQUENCE</scope>
    <source>
        <strain evidence="7">R07B-5</strain>
    </source>
</reference>
<keyword evidence="5" id="KW-1133">Transmembrane helix</keyword>
<feature type="region of interest" description="Disordered" evidence="4">
    <location>
        <begin position="641"/>
        <end position="676"/>
    </location>
</feature>
<keyword evidence="2" id="KW-0862">Zinc</keyword>
<evidence type="ECO:0000256" key="2">
    <source>
        <dbReference type="ARBA" id="ARBA00022833"/>
    </source>
</evidence>
<dbReference type="SUPFAM" id="SSF57850">
    <property type="entry name" value="RING/U-box"/>
    <property type="match status" value="1"/>
</dbReference>
<dbReference type="Proteomes" id="UP001209878">
    <property type="component" value="Unassembled WGS sequence"/>
</dbReference>
<dbReference type="Pfam" id="PF13639">
    <property type="entry name" value="zf-RING_2"/>
    <property type="match status" value="1"/>
</dbReference>
<dbReference type="AlphaFoldDB" id="A0AAD9P3Y3"/>
<dbReference type="SMART" id="SM00184">
    <property type="entry name" value="RING"/>
    <property type="match status" value="1"/>
</dbReference>
<dbReference type="PANTHER" id="PTHR15302">
    <property type="entry name" value="E3 UBIQUITIN-PROTEIN LIGASE RNF103"/>
    <property type="match status" value="1"/>
</dbReference>
<dbReference type="Gene3D" id="3.30.40.10">
    <property type="entry name" value="Zinc/RING finger domain, C3HC4 (zinc finger)"/>
    <property type="match status" value="1"/>
</dbReference>
<dbReference type="PROSITE" id="PS50089">
    <property type="entry name" value="ZF_RING_2"/>
    <property type="match status" value="1"/>
</dbReference>
<keyword evidence="5" id="KW-0472">Membrane</keyword>
<evidence type="ECO:0000256" key="5">
    <source>
        <dbReference type="SAM" id="Phobius"/>
    </source>
</evidence>
<dbReference type="InterPro" id="IPR001841">
    <property type="entry name" value="Znf_RING"/>
</dbReference>
<keyword evidence="1 3" id="KW-0479">Metal-binding</keyword>
<accession>A0AAD9P3Y3</accession>
<feature type="transmembrane region" description="Helical" evidence="5">
    <location>
        <begin position="374"/>
        <end position="394"/>
    </location>
</feature>
<dbReference type="InterPro" id="IPR013083">
    <property type="entry name" value="Znf_RING/FYVE/PHD"/>
</dbReference>
<dbReference type="EMBL" id="JAODUO010000157">
    <property type="protein sequence ID" value="KAK2187690.1"/>
    <property type="molecule type" value="Genomic_DNA"/>
</dbReference>